<keyword evidence="3 4" id="KW-0732">Signal</keyword>
<evidence type="ECO:0000256" key="3">
    <source>
        <dbReference type="ARBA" id="ARBA00022729"/>
    </source>
</evidence>
<feature type="chain" id="PRO_5007067650" evidence="4">
    <location>
        <begin position="21"/>
        <end position="514"/>
    </location>
</feature>
<protein>
    <submittedName>
        <fullName evidence="6">Nickel/dipeptide/oligopeptide ABC transporter substrate-binding protein</fullName>
    </submittedName>
</protein>
<dbReference type="Gene3D" id="3.40.190.10">
    <property type="entry name" value="Periplasmic binding protein-like II"/>
    <property type="match status" value="1"/>
</dbReference>
<feature type="signal peptide" evidence="4">
    <location>
        <begin position="1"/>
        <end position="20"/>
    </location>
</feature>
<dbReference type="InterPro" id="IPR000914">
    <property type="entry name" value="SBP_5_dom"/>
</dbReference>
<dbReference type="InterPro" id="IPR023765">
    <property type="entry name" value="SBP_5_CS"/>
</dbReference>
<dbReference type="AlphaFoldDB" id="A0A0X8JRX3"/>
<accession>A0A0X8JRX3</accession>
<evidence type="ECO:0000256" key="1">
    <source>
        <dbReference type="ARBA" id="ARBA00005695"/>
    </source>
</evidence>
<dbReference type="STRING" id="888061.AXF15_11965"/>
<dbReference type="GO" id="GO:0043190">
    <property type="term" value="C:ATP-binding cassette (ABC) transporter complex"/>
    <property type="evidence" value="ECO:0007669"/>
    <property type="project" value="InterPro"/>
</dbReference>
<dbReference type="KEGG" id="doa:AXF15_11965"/>
<evidence type="ECO:0000259" key="5">
    <source>
        <dbReference type="Pfam" id="PF00496"/>
    </source>
</evidence>
<dbReference type="Pfam" id="PF00496">
    <property type="entry name" value="SBP_bac_5"/>
    <property type="match status" value="1"/>
</dbReference>
<reference evidence="7" key="1">
    <citation type="submission" date="2016-02" db="EMBL/GenBank/DDBJ databases">
        <authorList>
            <person name="Holder M.E."/>
            <person name="Ajami N.J."/>
            <person name="Petrosino J.F."/>
        </authorList>
    </citation>
    <scope>NUCLEOTIDE SEQUENCE [LARGE SCALE GENOMIC DNA]</scope>
    <source>
        <strain evidence="7">DSM 12838</strain>
    </source>
</reference>
<gene>
    <name evidence="6" type="ORF">AXF15_11965</name>
</gene>
<dbReference type="GO" id="GO:0030288">
    <property type="term" value="C:outer membrane-bounded periplasmic space"/>
    <property type="evidence" value="ECO:0007669"/>
    <property type="project" value="UniProtKB-ARBA"/>
</dbReference>
<comment type="similarity">
    <text evidence="1">Belongs to the bacterial solute-binding protein 5 family.</text>
</comment>
<dbReference type="CDD" id="cd08498">
    <property type="entry name" value="PBP2_NikA_DppA_OppA_like_2"/>
    <property type="match status" value="1"/>
</dbReference>
<proteinExistence type="inferred from homology"/>
<keyword evidence="7" id="KW-1185">Reference proteome</keyword>
<sequence>MKKLLFFALALVFLATAAQAKTLRMALDADPESMDPHVQLSGGMLQYNHLVFDPLIRWTKDMKFEPRLAVKWERLDSLTVRFHLRKDVKFHSGNPMTAADVAWTLARLKKSEEFRGLFTIFTAPKIIDDHTIDIVTTEPYPLLENMATYIFVMDSKFYSGTDAKGKPKDAIVKTEYSFANENESGTGPYMVTSREHGVKMVYKRFADYWDKDSKGNVDEIVLTPIKENATRTAALLSGGVDFIAPVPPQDYERLRKNADVNMVTMTGSRVITFQLNQKKKPEFANLKVRQAVIAAIDNAGIVAKLMKGTATAAHQQAPEGFDGYVADLKPRFDLEKARELMKEAGYEKGFSCTMIAPNNRYVNDEKIAEAVVSMLSKIGIKVSLKTMPKAQYWDEFDAQVADIQMMGWHPDTEDSANYSEYLLMCPNKETGKGQYNSGNYCNAKLDELVNKANVETDKEKRRAILQKVERIAYEDAAYVPLHWQDLSWATKKNVNIEPVINIMDFPYLGDLVVE</sequence>
<dbReference type="Gene3D" id="3.90.76.10">
    <property type="entry name" value="Dipeptide-binding Protein, Domain 1"/>
    <property type="match status" value="1"/>
</dbReference>
<evidence type="ECO:0000256" key="2">
    <source>
        <dbReference type="ARBA" id="ARBA00022448"/>
    </source>
</evidence>
<dbReference type="PANTHER" id="PTHR30290">
    <property type="entry name" value="PERIPLASMIC BINDING COMPONENT OF ABC TRANSPORTER"/>
    <property type="match status" value="1"/>
</dbReference>
<dbReference type="PIRSF" id="PIRSF002741">
    <property type="entry name" value="MppA"/>
    <property type="match status" value="1"/>
</dbReference>
<dbReference type="InterPro" id="IPR030678">
    <property type="entry name" value="Peptide/Ni-bd"/>
</dbReference>
<dbReference type="PROSITE" id="PS01040">
    <property type="entry name" value="SBP_BACTERIAL_5"/>
    <property type="match status" value="1"/>
</dbReference>
<dbReference type="GO" id="GO:0015833">
    <property type="term" value="P:peptide transport"/>
    <property type="evidence" value="ECO:0007669"/>
    <property type="project" value="TreeGrafter"/>
</dbReference>
<dbReference type="InterPro" id="IPR039424">
    <property type="entry name" value="SBP_5"/>
</dbReference>
<name>A0A0X8JRX3_9BACT</name>
<dbReference type="GO" id="GO:1904680">
    <property type="term" value="F:peptide transmembrane transporter activity"/>
    <property type="evidence" value="ECO:0007669"/>
    <property type="project" value="TreeGrafter"/>
</dbReference>
<evidence type="ECO:0000256" key="4">
    <source>
        <dbReference type="SAM" id="SignalP"/>
    </source>
</evidence>
<organism evidence="6 7">
    <name type="scientific">Desulfomicrobium orale DSM 12838</name>
    <dbReference type="NCBI Taxonomy" id="888061"/>
    <lineage>
        <taxon>Bacteria</taxon>
        <taxon>Pseudomonadati</taxon>
        <taxon>Thermodesulfobacteriota</taxon>
        <taxon>Desulfovibrionia</taxon>
        <taxon>Desulfovibrionales</taxon>
        <taxon>Desulfomicrobiaceae</taxon>
        <taxon>Desulfomicrobium</taxon>
    </lineage>
</organism>
<dbReference type="EMBL" id="CP014230">
    <property type="protein sequence ID" value="AMD93742.1"/>
    <property type="molecule type" value="Genomic_DNA"/>
</dbReference>
<feature type="domain" description="Solute-binding protein family 5" evidence="5">
    <location>
        <begin position="63"/>
        <end position="427"/>
    </location>
</feature>
<evidence type="ECO:0000313" key="7">
    <source>
        <dbReference type="Proteomes" id="UP000063964"/>
    </source>
</evidence>
<dbReference type="RefSeq" id="WP_066607855.1">
    <property type="nucleotide sequence ID" value="NZ_CP014230.1"/>
</dbReference>
<evidence type="ECO:0000313" key="6">
    <source>
        <dbReference type="EMBL" id="AMD93742.1"/>
    </source>
</evidence>
<dbReference type="SUPFAM" id="SSF53850">
    <property type="entry name" value="Periplasmic binding protein-like II"/>
    <property type="match status" value="1"/>
</dbReference>
<dbReference type="Proteomes" id="UP000063964">
    <property type="component" value="Chromosome"/>
</dbReference>
<dbReference type="Gene3D" id="3.10.105.10">
    <property type="entry name" value="Dipeptide-binding Protein, Domain 3"/>
    <property type="match status" value="1"/>
</dbReference>
<dbReference type="OrthoDB" id="5469165at2"/>
<dbReference type="PANTHER" id="PTHR30290:SF9">
    <property type="entry name" value="OLIGOPEPTIDE-BINDING PROTEIN APPA"/>
    <property type="match status" value="1"/>
</dbReference>
<keyword evidence="2" id="KW-0813">Transport</keyword>